<evidence type="ECO:0000313" key="5">
    <source>
        <dbReference type="EMBL" id="RCK25588.1"/>
    </source>
</evidence>
<evidence type="ECO:0000256" key="1">
    <source>
        <dbReference type="ARBA" id="ARBA00022448"/>
    </source>
</evidence>
<reference evidence="5 6" key="1">
    <citation type="submission" date="2014-07" db="EMBL/GenBank/DDBJ databases">
        <title>Draft genome sequence of Thalassospira profundimaris R8-17.</title>
        <authorList>
            <person name="Lai Q."/>
            <person name="Shao Z."/>
        </authorList>
    </citation>
    <scope>NUCLEOTIDE SEQUENCE [LARGE SCALE GENOMIC DNA]</scope>
    <source>
        <strain evidence="5 6">R8-17</strain>
    </source>
</reference>
<dbReference type="AlphaFoldDB" id="A0A367VK27"/>
<dbReference type="SUPFAM" id="SSF52540">
    <property type="entry name" value="P-loop containing nucleoside triphosphate hydrolases"/>
    <property type="match status" value="1"/>
</dbReference>
<organism evidence="5 6">
    <name type="scientific">Thalassospira profundimaris</name>
    <dbReference type="NCBI Taxonomy" id="502049"/>
    <lineage>
        <taxon>Bacteria</taxon>
        <taxon>Pseudomonadati</taxon>
        <taxon>Pseudomonadota</taxon>
        <taxon>Alphaproteobacteria</taxon>
        <taxon>Rhodospirillales</taxon>
        <taxon>Thalassospiraceae</taxon>
        <taxon>Thalassospira</taxon>
    </lineage>
</organism>
<evidence type="ECO:0000256" key="2">
    <source>
        <dbReference type="ARBA" id="ARBA00022741"/>
    </source>
</evidence>
<accession>A0A367VK27</accession>
<dbReference type="Proteomes" id="UP000253061">
    <property type="component" value="Unassembled WGS sequence"/>
</dbReference>
<dbReference type="InterPro" id="IPR003439">
    <property type="entry name" value="ABC_transporter-like_ATP-bd"/>
</dbReference>
<evidence type="ECO:0000259" key="4">
    <source>
        <dbReference type="PROSITE" id="PS50893"/>
    </source>
</evidence>
<keyword evidence="2" id="KW-0547">Nucleotide-binding</keyword>
<protein>
    <submittedName>
        <fullName evidence="5">ABC transporter ATP-binding protein</fullName>
    </submittedName>
</protein>
<dbReference type="EMBL" id="JPWB01000001">
    <property type="protein sequence ID" value="RCK25588.1"/>
    <property type="molecule type" value="Genomic_DNA"/>
</dbReference>
<dbReference type="PROSITE" id="PS50893">
    <property type="entry name" value="ABC_TRANSPORTER_2"/>
    <property type="match status" value="1"/>
</dbReference>
<dbReference type="SMART" id="SM00382">
    <property type="entry name" value="AAA"/>
    <property type="match status" value="1"/>
</dbReference>
<dbReference type="InterPro" id="IPR051782">
    <property type="entry name" value="ABC_Transporter_VariousFunc"/>
</dbReference>
<evidence type="ECO:0000313" key="6">
    <source>
        <dbReference type="Proteomes" id="UP000253061"/>
    </source>
</evidence>
<dbReference type="GO" id="GO:0016887">
    <property type="term" value="F:ATP hydrolysis activity"/>
    <property type="evidence" value="ECO:0007669"/>
    <property type="project" value="InterPro"/>
</dbReference>
<dbReference type="PANTHER" id="PTHR42939">
    <property type="entry name" value="ABC TRANSPORTER ATP-BINDING PROTEIN ALBC-RELATED"/>
    <property type="match status" value="1"/>
</dbReference>
<dbReference type="GO" id="GO:0005524">
    <property type="term" value="F:ATP binding"/>
    <property type="evidence" value="ECO:0007669"/>
    <property type="project" value="UniProtKB-KW"/>
</dbReference>
<sequence>MCLTLSQVTKRYDDHTVLDAVGFDVAAGERVALLGHNGAGKSTLMKIILGLVTADGGTVSVHGLAPGSYRARMQTAYLAENASFHPSLTGQEQLRYYLRLRGEDPRKAASLLERVGLGAAANRRIGTYSKGMRQRVGMAQALIGEPKLLILDEPTSGLDPVSRREFYVILDELAAQGTAILLSSHALTEVEARTDRIVILSSGVMVANDTLANLRQKASLPIRLQVSAQRGKADEVAQKLSGERSNGVMVDLVCNSQEKLARLGDISALGPLVDDVDVIPPSLEDIYSHFSKRGNA</sequence>
<gene>
    <name evidence="5" type="ORF">TH6_03000</name>
</gene>
<comment type="caution">
    <text evidence="5">The sequence shown here is derived from an EMBL/GenBank/DDBJ whole genome shotgun (WGS) entry which is preliminary data.</text>
</comment>
<dbReference type="InterPro" id="IPR003593">
    <property type="entry name" value="AAA+_ATPase"/>
</dbReference>
<keyword evidence="3 5" id="KW-0067">ATP-binding</keyword>
<dbReference type="RefSeq" id="WP_062956343.1">
    <property type="nucleotide sequence ID" value="NZ_JPWB01000001.1"/>
</dbReference>
<keyword evidence="1" id="KW-0813">Transport</keyword>
<dbReference type="PANTHER" id="PTHR42939:SF1">
    <property type="entry name" value="ABC TRANSPORTER ATP-BINDING PROTEIN ALBC-RELATED"/>
    <property type="match status" value="1"/>
</dbReference>
<evidence type="ECO:0000256" key="3">
    <source>
        <dbReference type="ARBA" id="ARBA00022840"/>
    </source>
</evidence>
<name>A0A367VK27_9PROT</name>
<feature type="domain" description="ABC transporter" evidence="4">
    <location>
        <begin position="3"/>
        <end position="227"/>
    </location>
</feature>
<dbReference type="Pfam" id="PF00005">
    <property type="entry name" value="ABC_tran"/>
    <property type="match status" value="1"/>
</dbReference>
<dbReference type="InterPro" id="IPR017871">
    <property type="entry name" value="ABC_transporter-like_CS"/>
</dbReference>
<dbReference type="CDD" id="cd03230">
    <property type="entry name" value="ABC_DR_subfamily_A"/>
    <property type="match status" value="1"/>
</dbReference>
<dbReference type="InterPro" id="IPR027417">
    <property type="entry name" value="P-loop_NTPase"/>
</dbReference>
<proteinExistence type="predicted"/>
<dbReference type="Gene3D" id="3.40.50.300">
    <property type="entry name" value="P-loop containing nucleotide triphosphate hydrolases"/>
    <property type="match status" value="1"/>
</dbReference>
<dbReference type="PROSITE" id="PS00211">
    <property type="entry name" value="ABC_TRANSPORTER_1"/>
    <property type="match status" value="1"/>
</dbReference>